<feature type="region of interest" description="Disordered" evidence="4">
    <location>
        <begin position="13"/>
        <end position="45"/>
    </location>
</feature>
<evidence type="ECO:0000313" key="5">
    <source>
        <dbReference type="EMBL" id="OJH38699.1"/>
    </source>
</evidence>
<dbReference type="Pfam" id="PF12796">
    <property type="entry name" value="Ank_2"/>
    <property type="match status" value="3"/>
</dbReference>
<feature type="repeat" description="ANK" evidence="3">
    <location>
        <begin position="673"/>
        <end position="699"/>
    </location>
</feature>
<proteinExistence type="predicted"/>
<dbReference type="PRINTS" id="PR01415">
    <property type="entry name" value="ANKYRIN"/>
</dbReference>
<dbReference type="InterPro" id="IPR002110">
    <property type="entry name" value="Ankyrin_rpt"/>
</dbReference>
<reference evidence="6" key="1">
    <citation type="submission" date="2016-11" db="EMBL/GenBank/DDBJ databases">
        <authorList>
            <person name="Shukria A."/>
            <person name="Stevens D.C."/>
        </authorList>
    </citation>
    <scope>NUCLEOTIDE SEQUENCE [LARGE SCALE GENOMIC DNA]</scope>
    <source>
        <strain evidence="6">Cbfe23</strain>
    </source>
</reference>
<evidence type="ECO:0008006" key="7">
    <source>
        <dbReference type="Google" id="ProtNLM"/>
    </source>
</evidence>
<evidence type="ECO:0000256" key="2">
    <source>
        <dbReference type="ARBA" id="ARBA00023043"/>
    </source>
</evidence>
<feature type="repeat" description="ANK" evidence="3">
    <location>
        <begin position="513"/>
        <end position="545"/>
    </location>
</feature>
<dbReference type="PANTHER" id="PTHR24198:SF165">
    <property type="entry name" value="ANKYRIN REPEAT-CONTAINING PROTEIN-RELATED"/>
    <property type="match status" value="1"/>
</dbReference>
<feature type="compositionally biased region" description="Basic and acidic residues" evidence="4">
    <location>
        <begin position="1218"/>
        <end position="1230"/>
    </location>
</feature>
<dbReference type="PANTHER" id="PTHR24198">
    <property type="entry name" value="ANKYRIN REPEAT AND PROTEIN KINASE DOMAIN-CONTAINING PROTEIN"/>
    <property type="match status" value="1"/>
</dbReference>
<evidence type="ECO:0000256" key="3">
    <source>
        <dbReference type="PROSITE-ProRule" id="PRU00023"/>
    </source>
</evidence>
<evidence type="ECO:0000256" key="4">
    <source>
        <dbReference type="SAM" id="MobiDB-lite"/>
    </source>
</evidence>
<keyword evidence="2 3" id="KW-0040">ANK repeat</keyword>
<feature type="repeat" description="ANK" evidence="3">
    <location>
        <begin position="1184"/>
        <end position="1211"/>
    </location>
</feature>
<evidence type="ECO:0000313" key="6">
    <source>
        <dbReference type="Proteomes" id="UP000182229"/>
    </source>
</evidence>
<reference evidence="5 6" key="2">
    <citation type="submission" date="2016-12" db="EMBL/GenBank/DDBJ databases">
        <title>Draft Genome Sequence of Cystobacter ferrugineus Strain Cbfe23.</title>
        <authorList>
            <person name="Akbar S."/>
            <person name="Dowd S.E."/>
            <person name="Stevens D.C."/>
        </authorList>
    </citation>
    <scope>NUCLEOTIDE SEQUENCE [LARGE SCALE GENOMIC DNA]</scope>
    <source>
        <strain evidence="5 6">Cbfe23</strain>
    </source>
</reference>
<keyword evidence="1" id="KW-0677">Repeat</keyword>
<evidence type="ECO:0000256" key="1">
    <source>
        <dbReference type="ARBA" id="ARBA00022737"/>
    </source>
</evidence>
<dbReference type="AlphaFoldDB" id="A0A1L9B8W9"/>
<feature type="repeat" description="ANK" evidence="3">
    <location>
        <begin position="473"/>
        <end position="505"/>
    </location>
</feature>
<name>A0A1L9B8W9_9BACT</name>
<dbReference type="PROSITE" id="PS50297">
    <property type="entry name" value="ANK_REP_REGION"/>
    <property type="match status" value="6"/>
</dbReference>
<keyword evidence="6" id="KW-1185">Reference proteome</keyword>
<dbReference type="Pfam" id="PF00023">
    <property type="entry name" value="Ank"/>
    <property type="match status" value="1"/>
</dbReference>
<feature type="region of interest" description="Disordered" evidence="4">
    <location>
        <begin position="1207"/>
        <end position="1230"/>
    </location>
</feature>
<feature type="compositionally biased region" description="Basic and acidic residues" evidence="4">
    <location>
        <begin position="13"/>
        <end position="24"/>
    </location>
</feature>
<dbReference type="Proteomes" id="UP000182229">
    <property type="component" value="Unassembled WGS sequence"/>
</dbReference>
<dbReference type="STRING" id="83449.BON30_20930"/>
<gene>
    <name evidence="5" type="ORF">BON30_20930</name>
</gene>
<dbReference type="PROSITE" id="PS50088">
    <property type="entry name" value="ANK_REPEAT"/>
    <property type="match status" value="7"/>
</dbReference>
<accession>A0A1L9B8W9</accession>
<comment type="caution">
    <text evidence="5">The sequence shown here is derived from an EMBL/GenBank/DDBJ whole genome shotgun (WGS) entry which is preliminary data.</text>
</comment>
<dbReference type="SUPFAM" id="SSF48403">
    <property type="entry name" value="Ankyrin repeat"/>
    <property type="match status" value="6"/>
</dbReference>
<sequence length="1251" mass="134751">MAVVVLLSCKGESPRAVDDSDKPAKVQAGSTTSVADTKPGEPSGHSLVRAALASGDAEALKALVAQADEARVKELGLTEAHVAVLRNDRKQLAALLKDPARIPPSDSLGMGLLHYAALAAEPRTVDVLLDADGVVDPRNRADRTPLMLAAERGRADMVAHLLERGASVNAEDAGLRSALNLALEGSHNEVVSLLLEKGAVLSRRKLIAEAPEKLRPQLEQAHRRFLLRWAVDTGYLSRVAALVRQGATDARTEKLLQLTPFHLAAIENSPAKLEALAEKDAQLLERLHEEQRLSPLHWAALAGAEESTAWLISRSFDVHARASINGSELSAFDIAVQEGHVAVAQRLVAQGAVTGSVMPRVVFGEQMREVLSRASLNARLREAWAEGRLAEFPALLREGATPAALASSGPPTPLHWSVLRGEPLSSATEAELKAIAADAQGRSLLHYAALSSNGSVLGALLELHPDVNVRDARGATALHDAASVGDAAAIRRLVQAGADLNLSATGTLGDEKQELTPVMAATLRGNVPAVRALLDAGANLGFQNQHGNTALSLALCEEQVEVTELLLERSAPVEGKSRCWEKATRAAINAGEEELALKLVERWKEPPPKGPVQLLGLAARHNQAKLLRHLLSLSGVPRDEMRGELLLTAARNGARASVELLLEGGAPLVPAQVMERALQVAATAGHSEVAALLLERGADPMWKPEEGETAVVLMLAGGLEKALGVLAAKHPQRWASIQTDPSYLVPAIRGGQLELVRGYIEAGADPKGSAPNGGLLLAEVSTEAMASYLLDHGAWPDFKTRSAATGADAGSDSSGDSYWDPFSVAVRKARFDIARLLIRRGAQPSPAWISWFLDHTRPQQIMDGIWTRPRTQPEQFEQLRVLLQEPAWTQKDILQVMAHSAAVLCERLPIFEVLLERLSPEDIKSRSREVIARLAECRDTRALELLVGRGVELNALDGDGLNVLENALRRSAHRAPWVLLRLGVRAIPAREDKLTYVWHALHADLHDVARELLDRIALDGALDDAKDPDELLLMAMRLGASDAAARLIAQGGNPHEEGNNDDTALSYALQYGWRWGAELLIQLNASDPKARALDMLVKAEDWSLARQLAIHGGVPSSALAYRLEESHLMGILRHFVLSRPERLDGDARSTLLSHATRENDLELLRLLLVRLGADGDLPLNPLLLHTAVPESKLAIVELLVEHGADVNADGPDCSSPLREARDRKSPEGRRIAKYLESRGATIRECEGPGPQ</sequence>
<dbReference type="EMBL" id="MPIN01000005">
    <property type="protein sequence ID" value="OJH38699.1"/>
    <property type="molecule type" value="Genomic_DNA"/>
</dbReference>
<organism evidence="5 6">
    <name type="scientific">Cystobacter ferrugineus</name>
    <dbReference type="NCBI Taxonomy" id="83449"/>
    <lineage>
        <taxon>Bacteria</taxon>
        <taxon>Pseudomonadati</taxon>
        <taxon>Myxococcota</taxon>
        <taxon>Myxococcia</taxon>
        <taxon>Myxococcales</taxon>
        <taxon>Cystobacterineae</taxon>
        <taxon>Archangiaceae</taxon>
        <taxon>Cystobacter</taxon>
    </lineage>
</organism>
<feature type="repeat" description="ANK" evidence="3">
    <location>
        <begin position="546"/>
        <end position="578"/>
    </location>
</feature>
<feature type="repeat" description="ANK" evidence="3">
    <location>
        <begin position="440"/>
        <end position="472"/>
    </location>
</feature>
<protein>
    <recommendedName>
        <fullName evidence="7">Ankryin</fullName>
    </recommendedName>
</protein>
<feature type="repeat" description="ANK" evidence="3">
    <location>
        <begin position="141"/>
        <end position="173"/>
    </location>
</feature>
<dbReference type="Gene3D" id="1.25.40.20">
    <property type="entry name" value="Ankyrin repeat-containing domain"/>
    <property type="match status" value="6"/>
</dbReference>
<dbReference type="InterPro" id="IPR036770">
    <property type="entry name" value="Ankyrin_rpt-contain_sf"/>
</dbReference>
<dbReference type="SMART" id="SM00248">
    <property type="entry name" value="ANK"/>
    <property type="match status" value="18"/>
</dbReference>